<dbReference type="NCBIfam" id="NF033592">
    <property type="entry name" value="transpos_IS4_1"/>
    <property type="match status" value="1"/>
</dbReference>
<dbReference type="RefSeq" id="WP_013872077.1">
    <property type="nucleotide sequence ID" value="NC_015656.1"/>
</dbReference>
<reference evidence="3 5" key="2">
    <citation type="submission" date="2011-05" db="EMBL/GenBank/DDBJ databases">
        <title>Complete sequence of chromosome of Frankia symbiont of Datisca glomerata.</title>
        <authorList>
            <consortium name="US DOE Joint Genome Institute"/>
            <person name="Lucas S."/>
            <person name="Han J."/>
            <person name="Lapidus A."/>
            <person name="Cheng J.-F."/>
            <person name="Goodwin L."/>
            <person name="Pitluck S."/>
            <person name="Peters L."/>
            <person name="Mikhailova N."/>
            <person name="Chertkov O."/>
            <person name="Teshima H."/>
            <person name="Han C."/>
            <person name="Tapia R."/>
            <person name="Land M."/>
            <person name="Hauser L."/>
            <person name="Kyrpides N."/>
            <person name="Ivanova N."/>
            <person name="Pagani I."/>
            <person name="Berry A."/>
            <person name="Pawlowski K."/>
            <person name="Persson T."/>
            <person name="Vanden Heuvel B."/>
            <person name="Benson D."/>
            <person name="Woyke T."/>
        </authorList>
    </citation>
    <scope>NUCLEOTIDE SEQUENCE [LARGE SCALE GENOMIC DNA]</scope>
    <source>
        <strain evidence="5">4085684</strain>
        <strain evidence="3">Dg1</strain>
    </source>
</reference>
<dbReference type="SUPFAM" id="SSF53098">
    <property type="entry name" value="Ribonuclease H-like"/>
    <property type="match status" value="1"/>
</dbReference>
<dbReference type="EMBL" id="CP002801">
    <property type="protein sequence ID" value="AEH08095.1"/>
    <property type="molecule type" value="Genomic_DNA"/>
</dbReference>
<keyword evidence="5" id="KW-1185">Reference proteome</keyword>
<dbReference type="InterPro" id="IPR024473">
    <property type="entry name" value="Transposases_IS4_N"/>
</dbReference>
<evidence type="ECO:0000259" key="2">
    <source>
        <dbReference type="Pfam" id="PF13006"/>
    </source>
</evidence>
<proteinExistence type="predicted"/>
<dbReference type="PANTHER" id="PTHR37529:SF1">
    <property type="entry name" value="TRANSPOSASE INSG FOR INSERTION SEQUENCE ELEMENT IS4-RELATED"/>
    <property type="match status" value="1"/>
</dbReference>
<dbReference type="KEGG" id="fsy:FsymDg_0557"/>
<dbReference type="GO" id="GO:0006313">
    <property type="term" value="P:DNA transposition"/>
    <property type="evidence" value="ECO:0007669"/>
    <property type="project" value="InterPro"/>
</dbReference>
<evidence type="ECO:0000313" key="4">
    <source>
        <dbReference type="EMBL" id="AEH08095.1"/>
    </source>
</evidence>
<accession>F8B6B6</accession>
<feature type="domain" description="Transposase IS4-like" evidence="1">
    <location>
        <begin position="138"/>
        <end position="377"/>
    </location>
</feature>
<evidence type="ECO:0000313" key="3">
    <source>
        <dbReference type="EMBL" id="AEH08091.1"/>
    </source>
</evidence>
<evidence type="ECO:0000313" key="5">
    <source>
        <dbReference type="Proteomes" id="UP000001549"/>
    </source>
</evidence>
<evidence type="ECO:0000259" key="1">
    <source>
        <dbReference type="Pfam" id="PF01609"/>
    </source>
</evidence>
<dbReference type="eggNOG" id="COG3385">
    <property type="taxonomic scope" value="Bacteria"/>
</dbReference>
<dbReference type="Pfam" id="PF13006">
    <property type="entry name" value="Nterm_IS4"/>
    <property type="match status" value="1"/>
</dbReference>
<dbReference type="InterPro" id="IPR047952">
    <property type="entry name" value="Transpos_IS4"/>
</dbReference>
<feature type="domain" description="Transposase IS4 N-terminal" evidence="2">
    <location>
        <begin position="22"/>
        <end position="119"/>
    </location>
</feature>
<gene>
    <name evidence="3" type="ordered locus">FsymDg_0557</name>
    <name evidence="4" type="ordered locus">FsymDg_0561</name>
</gene>
<name>F8B6B6_9ACTN</name>
<dbReference type="Gene3D" id="3.90.350.10">
    <property type="entry name" value="Transposase Inhibitor Protein From Tn5, Chain A, domain 1"/>
    <property type="match status" value="1"/>
</dbReference>
<dbReference type="Pfam" id="PF01609">
    <property type="entry name" value="DDE_Tnp_1"/>
    <property type="match status" value="1"/>
</dbReference>
<dbReference type="InterPro" id="IPR012337">
    <property type="entry name" value="RNaseH-like_sf"/>
</dbReference>
<sequence length="420" mass="47134">MVRLRQVVELPAVDNDRLTDRISIGVLARIVPRDLVEEVLVETKRQERRTRLLPARVMVYFTMTMCLFFDDDYEEVMRKLAGALRWLGNWQGDWKVPTTGAISQARIRLGAAPLKVLFERVAVPVAGLGTKGTWLRSRRLMAIDGFFLDAADTPENVARFGRSTNGHKASALPQVHVVALAECGTHAIVSAAVGPRASDERALAATLLDACEPGMLLTADRYFYSFDLWQQALDTGADLLWRVKSDLTLPVIRSLPDSSYLSIIVNPKIRGKQRNQIIADARAGRDFPEDSATPVRVIEYTVPDRTGSGTGELICLITNILNQTDIPAVELATAYHERWEIENIFDEIKTHQRGEARVLRSKLPDLVEQEIWALLLSHYAIRCLMCEAADEADVDPDRLSFMRSLRVVRRQVTDQADFSP</sequence>
<dbReference type="GO" id="GO:0004803">
    <property type="term" value="F:transposase activity"/>
    <property type="evidence" value="ECO:0007669"/>
    <property type="project" value="InterPro"/>
</dbReference>
<organism evidence="3 5">
    <name type="scientific">Candidatus Protofrankia datiscae</name>
    <dbReference type="NCBI Taxonomy" id="2716812"/>
    <lineage>
        <taxon>Bacteria</taxon>
        <taxon>Bacillati</taxon>
        <taxon>Actinomycetota</taxon>
        <taxon>Actinomycetes</taxon>
        <taxon>Frankiales</taxon>
        <taxon>Frankiaceae</taxon>
        <taxon>Protofrankia</taxon>
    </lineage>
</organism>
<dbReference type="HOGENOM" id="CLU_028400_1_0_11"/>
<dbReference type="GO" id="GO:0003677">
    <property type="term" value="F:DNA binding"/>
    <property type="evidence" value="ECO:0007669"/>
    <property type="project" value="InterPro"/>
</dbReference>
<dbReference type="AlphaFoldDB" id="F8B6B6"/>
<dbReference type="PANTHER" id="PTHR37529">
    <property type="entry name" value="TRANSPOSASE INSG FOR INSERTION SEQUENCE ELEMENT IS4-RELATED"/>
    <property type="match status" value="1"/>
</dbReference>
<reference evidence="3" key="1">
    <citation type="journal article" date="2011" name="J. Bacteriol.">
        <title>Genome sequence of 'Candidatus Frankia datiscae' Dg1, the uncultured microsymbiont from nitrogen-fixing root nodules of the dicot Datisca glomerata.</title>
        <authorList>
            <person name="Persson T."/>
            <person name="Benson D.R."/>
            <person name="Normand P."/>
            <person name="Vanden Heuvel B."/>
            <person name="Pujic P."/>
            <person name="Chertkov O."/>
            <person name="Teshima H."/>
            <person name="Bruce D.C."/>
            <person name="Detter C."/>
            <person name="Tapia R."/>
            <person name="Han S."/>
            <person name="Han J."/>
            <person name="Woyke T."/>
            <person name="Pitluck S."/>
            <person name="Pennacchio L."/>
            <person name="Nolan M."/>
            <person name="Ivanova N."/>
            <person name="Pati A."/>
            <person name="Land M.L."/>
            <person name="Pawlowski K."/>
            <person name="Berry A.M."/>
        </authorList>
    </citation>
    <scope>NUCLEOTIDE SEQUENCE</scope>
    <source>
        <strain evidence="3">Dg1</strain>
    </source>
</reference>
<dbReference type="KEGG" id="fsy:FsymDg_0561"/>
<dbReference type="EMBL" id="CP002801">
    <property type="protein sequence ID" value="AEH08091.1"/>
    <property type="molecule type" value="Genomic_DNA"/>
</dbReference>
<dbReference type="InterPro" id="IPR002559">
    <property type="entry name" value="Transposase_11"/>
</dbReference>
<dbReference type="Proteomes" id="UP000001549">
    <property type="component" value="Chromosome"/>
</dbReference>
<protein>
    <submittedName>
        <fullName evidence="3">Transposase IS4 family protein</fullName>
    </submittedName>
</protein>